<dbReference type="GO" id="GO:0005506">
    <property type="term" value="F:iron ion binding"/>
    <property type="evidence" value="ECO:0007669"/>
    <property type="project" value="InterPro"/>
</dbReference>
<dbReference type="AlphaFoldDB" id="A0A0U0W4Y2"/>
<keyword evidence="2 7" id="KW-0349">Heme</keyword>
<evidence type="ECO:0000256" key="8">
    <source>
        <dbReference type="SAM" id="Phobius"/>
    </source>
</evidence>
<dbReference type="PRINTS" id="PR00359">
    <property type="entry name" value="BP450"/>
</dbReference>
<dbReference type="PANTHER" id="PTHR46696:SF6">
    <property type="entry name" value="P450, PUTATIVE (EUROFUNG)-RELATED"/>
    <property type="match status" value="1"/>
</dbReference>
<dbReference type="OrthoDB" id="4685091at2"/>
<feature type="transmembrane region" description="Helical" evidence="8">
    <location>
        <begin position="197"/>
        <end position="222"/>
    </location>
</feature>
<dbReference type="GO" id="GO:0016705">
    <property type="term" value="F:oxidoreductase activity, acting on paired donors, with incorporation or reduction of molecular oxygen"/>
    <property type="evidence" value="ECO:0007669"/>
    <property type="project" value="InterPro"/>
</dbReference>
<dbReference type="EMBL" id="CSTD01000001">
    <property type="protein sequence ID" value="CPR08844.1"/>
    <property type="molecule type" value="Genomic_DNA"/>
</dbReference>
<evidence type="ECO:0000256" key="6">
    <source>
        <dbReference type="ARBA" id="ARBA00023033"/>
    </source>
</evidence>
<keyword evidence="4 7" id="KW-0560">Oxidoreductase</keyword>
<comment type="similarity">
    <text evidence="1 7">Belongs to the cytochrome P450 family.</text>
</comment>
<sequence>MRELGPVVKVDTGEPALRGYFLTRRDDVRAALLDPDTFVSPPKTFKLAWGGVPLPQVPLSCGTPEEHARFARVLHPLFSPKALAPYAPALRAQAAALIDPIAAKGQCDATRLADNYACQAMCTVCGMPGKRPARLIQAAVIGDSTGAAELALLKWLNSQLGAAMADPQRPPGVLWPLLEGLEGDHDLSLSRFEVTAVILLLFSVAGIEMVSAAISFTLLRLARDTQLQARLREDPAQIPAFLEEILRLETPGPAIPRVTTRDVTIGGVTIPAGSAVWLALEAAGRENGGDEISTAGDGRIRRQRHWAFGSGMHRCLGLSLARLEMAEFVSEWLSSIPQFELAAGSAPAIVHKPVGVTHLDTLMLRWEAR</sequence>
<keyword evidence="8" id="KW-0472">Membrane</keyword>
<dbReference type="GO" id="GO:0004497">
    <property type="term" value="F:monooxygenase activity"/>
    <property type="evidence" value="ECO:0007669"/>
    <property type="project" value="UniProtKB-KW"/>
</dbReference>
<proteinExistence type="inferred from homology"/>
<accession>A0A0U0W4Y2</accession>
<keyword evidence="8" id="KW-0812">Transmembrane</keyword>
<dbReference type="InterPro" id="IPR017972">
    <property type="entry name" value="Cyt_P450_CS"/>
</dbReference>
<keyword evidence="6 7" id="KW-0503">Monooxygenase</keyword>
<dbReference type="PANTHER" id="PTHR46696">
    <property type="entry name" value="P450, PUTATIVE (EUROFUNG)-RELATED"/>
    <property type="match status" value="1"/>
</dbReference>
<dbReference type="SUPFAM" id="SSF48264">
    <property type="entry name" value="Cytochrome P450"/>
    <property type="match status" value="1"/>
</dbReference>
<evidence type="ECO:0000313" key="9">
    <source>
        <dbReference type="EMBL" id="CPR08844.1"/>
    </source>
</evidence>
<evidence type="ECO:0000256" key="4">
    <source>
        <dbReference type="ARBA" id="ARBA00023002"/>
    </source>
</evidence>
<name>A0A0U0W4Y2_MYCBE</name>
<dbReference type="InterPro" id="IPR036396">
    <property type="entry name" value="Cyt_P450_sf"/>
</dbReference>
<dbReference type="PROSITE" id="PS00086">
    <property type="entry name" value="CYTOCHROME_P450"/>
    <property type="match status" value="1"/>
</dbReference>
<gene>
    <name evidence="9" type="ORF">BN971_01374</name>
</gene>
<organism evidence="9 10">
    <name type="scientific">Mycobacterium bohemicum DSM 44277</name>
    <dbReference type="NCBI Taxonomy" id="1236609"/>
    <lineage>
        <taxon>Bacteria</taxon>
        <taxon>Bacillati</taxon>
        <taxon>Actinomycetota</taxon>
        <taxon>Actinomycetes</taxon>
        <taxon>Mycobacteriales</taxon>
        <taxon>Mycobacteriaceae</taxon>
        <taxon>Mycobacterium</taxon>
    </lineage>
</organism>
<dbReference type="Pfam" id="PF00067">
    <property type="entry name" value="p450"/>
    <property type="match status" value="1"/>
</dbReference>
<dbReference type="Proteomes" id="UP000198875">
    <property type="component" value="Unassembled WGS sequence"/>
</dbReference>
<evidence type="ECO:0000256" key="7">
    <source>
        <dbReference type="RuleBase" id="RU000461"/>
    </source>
</evidence>
<keyword evidence="5 7" id="KW-0408">Iron</keyword>
<dbReference type="InterPro" id="IPR002397">
    <property type="entry name" value="Cyt_P450_B"/>
</dbReference>
<evidence type="ECO:0000256" key="3">
    <source>
        <dbReference type="ARBA" id="ARBA00022723"/>
    </source>
</evidence>
<dbReference type="Gene3D" id="1.10.630.10">
    <property type="entry name" value="Cytochrome P450"/>
    <property type="match status" value="1"/>
</dbReference>
<reference evidence="9 10" key="1">
    <citation type="submission" date="2015-03" db="EMBL/GenBank/DDBJ databases">
        <authorList>
            <person name="Murphy D."/>
        </authorList>
    </citation>
    <scope>NUCLEOTIDE SEQUENCE [LARGE SCALE GENOMIC DNA]</scope>
    <source>
        <strain evidence="9 10">DSM 44277</strain>
    </source>
</reference>
<evidence type="ECO:0000313" key="10">
    <source>
        <dbReference type="Proteomes" id="UP000198875"/>
    </source>
</evidence>
<evidence type="ECO:0000256" key="1">
    <source>
        <dbReference type="ARBA" id="ARBA00010617"/>
    </source>
</evidence>
<keyword evidence="3 7" id="KW-0479">Metal-binding</keyword>
<dbReference type="PRINTS" id="PR00385">
    <property type="entry name" value="P450"/>
</dbReference>
<evidence type="ECO:0000256" key="5">
    <source>
        <dbReference type="ARBA" id="ARBA00023004"/>
    </source>
</evidence>
<evidence type="ECO:0000256" key="2">
    <source>
        <dbReference type="ARBA" id="ARBA00022617"/>
    </source>
</evidence>
<dbReference type="InterPro" id="IPR001128">
    <property type="entry name" value="Cyt_P450"/>
</dbReference>
<keyword evidence="8" id="KW-1133">Transmembrane helix</keyword>
<dbReference type="RefSeq" id="WP_085180040.1">
    <property type="nucleotide sequence ID" value="NZ_CSTD01000001.1"/>
</dbReference>
<dbReference type="GO" id="GO:0020037">
    <property type="term" value="F:heme binding"/>
    <property type="evidence" value="ECO:0007669"/>
    <property type="project" value="InterPro"/>
</dbReference>
<protein>
    <submittedName>
        <fullName evidence="9">p450 heme-thiolate protein</fullName>
    </submittedName>
</protein>